<dbReference type="NCBIfam" id="TIGR04294">
    <property type="entry name" value="pre_pil_HX9DG"/>
    <property type="match status" value="1"/>
</dbReference>
<feature type="transmembrane region" description="Helical" evidence="1">
    <location>
        <begin position="53"/>
        <end position="75"/>
    </location>
</feature>
<feature type="transmembrane region" description="Helical" evidence="1">
    <location>
        <begin position="96"/>
        <end position="116"/>
    </location>
</feature>
<dbReference type="Proteomes" id="UP000318288">
    <property type="component" value="Unassembled WGS sequence"/>
</dbReference>
<evidence type="ECO:0000313" key="3">
    <source>
        <dbReference type="Proteomes" id="UP000318288"/>
    </source>
</evidence>
<dbReference type="OrthoDB" id="285651at2"/>
<keyword evidence="3" id="KW-1185">Reference proteome</keyword>
<dbReference type="InterPro" id="IPR027558">
    <property type="entry name" value="Pre_pil_HX9DG_C"/>
</dbReference>
<sequence>MSLRQSLALLALGIGAMVLLAATPAPISTSLLFGWTDFAQSSASKVQPHAGGIAVALASFLVATTCCHYLVLWLAKECNSRRASDAKIRWSVRASFSVILLCTILFALGIAVTGIVHQLGWLATSPDPIFVGKNQLRGDSDLSTYRPNEIATTTQRNWMYHILPYSHYSQPELDETKAWNAEPNASTFRTVTYESICPSMGNPIWSPDGFGLSHNAGNPEVFESRSPIRFEDFDDLGNTIMVGEVDTALVPWGDPSGLRPLTLGIRDEWQQSASGEVGYGSLHANGMMMLMGDGSTRFVTNTTDPVLLESLSRRGKREAP</sequence>
<evidence type="ECO:0000313" key="2">
    <source>
        <dbReference type="EMBL" id="TWU60271.1"/>
    </source>
</evidence>
<keyword evidence="1" id="KW-0812">Transmembrane</keyword>
<proteinExistence type="predicted"/>
<name>A0A5C6FFI8_9BACT</name>
<evidence type="ECO:0008006" key="4">
    <source>
        <dbReference type="Google" id="ProtNLM"/>
    </source>
</evidence>
<keyword evidence="1" id="KW-0472">Membrane</keyword>
<gene>
    <name evidence="2" type="ORF">Poly51_05460</name>
</gene>
<protein>
    <recommendedName>
        <fullName evidence="4">DUF1559 domain-containing protein</fullName>
    </recommendedName>
</protein>
<keyword evidence="1" id="KW-1133">Transmembrane helix</keyword>
<comment type="caution">
    <text evidence="2">The sequence shown here is derived from an EMBL/GenBank/DDBJ whole genome shotgun (WGS) entry which is preliminary data.</text>
</comment>
<organism evidence="2 3">
    <name type="scientific">Rubripirellula tenax</name>
    <dbReference type="NCBI Taxonomy" id="2528015"/>
    <lineage>
        <taxon>Bacteria</taxon>
        <taxon>Pseudomonadati</taxon>
        <taxon>Planctomycetota</taxon>
        <taxon>Planctomycetia</taxon>
        <taxon>Pirellulales</taxon>
        <taxon>Pirellulaceae</taxon>
        <taxon>Rubripirellula</taxon>
    </lineage>
</organism>
<dbReference type="RefSeq" id="WP_146453945.1">
    <property type="nucleotide sequence ID" value="NZ_SJPW01000001.1"/>
</dbReference>
<dbReference type="AlphaFoldDB" id="A0A5C6FFI8"/>
<evidence type="ECO:0000256" key="1">
    <source>
        <dbReference type="SAM" id="Phobius"/>
    </source>
</evidence>
<reference evidence="2 3" key="1">
    <citation type="submission" date="2019-02" db="EMBL/GenBank/DDBJ databases">
        <title>Deep-cultivation of Planctomycetes and their phenomic and genomic characterization uncovers novel biology.</title>
        <authorList>
            <person name="Wiegand S."/>
            <person name="Jogler M."/>
            <person name="Boedeker C."/>
            <person name="Pinto D."/>
            <person name="Vollmers J."/>
            <person name="Rivas-Marin E."/>
            <person name="Kohn T."/>
            <person name="Peeters S.H."/>
            <person name="Heuer A."/>
            <person name="Rast P."/>
            <person name="Oberbeckmann S."/>
            <person name="Bunk B."/>
            <person name="Jeske O."/>
            <person name="Meyerdierks A."/>
            <person name="Storesund J.E."/>
            <person name="Kallscheuer N."/>
            <person name="Luecker S."/>
            <person name="Lage O.M."/>
            <person name="Pohl T."/>
            <person name="Merkel B.J."/>
            <person name="Hornburger P."/>
            <person name="Mueller R.-W."/>
            <person name="Bruemmer F."/>
            <person name="Labrenz M."/>
            <person name="Spormann A.M."/>
            <person name="Op Den Camp H."/>
            <person name="Overmann J."/>
            <person name="Amann R."/>
            <person name="Jetten M.S.M."/>
            <person name="Mascher T."/>
            <person name="Medema M.H."/>
            <person name="Devos D.P."/>
            <person name="Kaster A.-K."/>
            <person name="Ovreas L."/>
            <person name="Rohde M."/>
            <person name="Galperin M.Y."/>
            <person name="Jogler C."/>
        </authorList>
    </citation>
    <scope>NUCLEOTIDE SEQUENCE [LARGE SCALE GENOMIC DNA]</scope>
    <source>
        <strain evidence="2 3">Poly51</strain>
    </source>
</reference>
<dbReference type="EMBL" id="SJPW01000001">
    <property type="protein sequence ID" value="TWU60271.1"/>
    <property type="molecule type" value="Genomic_DNA"/>
</dbReference>
<accession>A0A5C6FFI8</accession>